<evidence type="ECO:0008006" key="3">
    <source>
        <dbReference type="Google" id="ProtNLM"/>
    </source>
</evidence>
<gene>
    <name evidence="1" type="ORF">BFP71_02550</name>
</gene>
<dbReference type="AlphaFoldDB" id="A0A1E5T5B1"/>
<sequence>MKRILLLLGFVFFSLGCAEVIELENDRIGGQLVIFGRITNGGDGNIVNITRTQEDGQAPLDISGATVVVVDENGNREQYVEIGPGTYELNRSLVVGQVGGTYHLEVMVDGKLYTSSLQEMMPAIADDELRFEVDINEDISPTGASTRENVIRVFATSTFQTLPEEFYLRWKMEEVYTTFGISLPRGNFPRYTPQQCYVTNELSAQDIFLVDGTAVRNVELANREVAVRKMDFSFERKHYFNIIQFGLNEESHEYWKKLQSITTRQGSIFDVAPAAVPGNFTSSDPEEDVFGFFEASSADTTRVFTTRNDIPFAFVDPCQVTREEFFLMTRVPFECLSCLVEEEIVEAECLFCSLLPNSSLRRPSYF</sequence>
<keyword evidence="2" id="KW-1185">Reference proteome</keyword>
<organism evidence="1 2">
    <name type="scientific">Roseivirga misakiensis</name>
    <dbReference type="NCBI Taxonomy" id="1563681"/>
    <lineage>
        <taxon>Bacteria</taxon>
        <taxon>Pseudomonadati</taxon>
        <taxon>Bacteroidota</taxon>
        <taxon>Cytophagia</taxon>
        <taxon>Cytophagales</taxon>
        <taxon>Roseivirgaceae</taxon>
        <taxon>Roseivirga</taxon>
    </lineage>
</organism>
<comment type="caution">
    <text evidence="1">The sequence shown here is derived from an EMBL/GenBank/DDBJ whole genome shotgun (WGS) entry which is preliminary data.</text>
</comment>
<dbReference type="STRING" id="1563681.BFP71_02550"/>
<reference evidence="1 2" key="1">
    <citation type="submission" date="2016-08" db="EMBL/GenBank/DDBJ databases">
        <title>Draft genome of Fabibacter sp. strain SK-8.</title>
        <authorList>
            <person name="Wong S.-K."/>
            <person name="Hamasaki K."/>
            <person name="Yoshizawa S."/>
        </authorList>
    </citation>
    <scope>NUCLEOTIDE SEQUENCE [LARGE SCALE GENOMIC DNA]</scope>
    <source>
        <strain evidence="1 2">SK-8</strain>
    </source>
</reference>
<evidence type="ECO:0000313" key="2">
    <source>
        <dbReference type="Proteomes" id="UP000095552"/>
    </source>
</evidence>
<dbReference type="OrthoDB" id="922982at2"/>
<dbReference type="RefSeq" id="WP_069833883.1">
    <property type="nucleotide sequence ID" value="NZ_MDGQ01000003.1"/>
</dbReference>
<proteinExistence type="predicted"/>
<dbReference type="Proteomes" id="UP000095552">
    <property type="component" value="Unassembled WGS sequence"/>
</dbReference>
<dbReference type="EMBL" id="MDGQ01000003">
    <property type="protein sequence ID" value="OEK06571.1"/>
    <property type="molecule type" value="Genomic_DNA"/>
</dbReference>
<dbReference type="PROSITE" id="PS51257">
    <property type="entry name" value="PROKAR_LIPOPROTEIN"/>
    <property type="match status" value="1"/>
</dbReference>
<name>A0A1E5T5B1_9BACT</name>
<accession>A0A1E5T5B1</accession>
<dbReference type="Pfam" id="PF14054">
    <property type="entry name" value="DUF4249"/>
    <property type="match status" value="1"/>
</dbReference>
<protein>
    <recommendedName>
        <fullName evidence="3">DUF4249 domain-containing protein</fullName>
    </recommendedName>
</protein>
<evidence type="ECO:0000313" key="1">
    <source>
        <dbReference type="EMBL" id="OEK06571.1"/>
    </source>
</evidence>
<dbReference type="InterPro" id="IPR025345">
    <property type="entry name" value="DUF4249"/>
</dbReference>